<feature type="compositionally biased region" description="Polar residues" evidence="4">
    <location>
        <begin position="596"/>
        <end position="605"/>
    </location>
</feature>
<feature type="domain" description="ParB-like N-terminal" evidence="5">
    <location>
        <begin position="12"/>
        <end position="104"/>
    </location>
</feature>
<dbReference type="InterPro" id="IPR041468">
    <property type="entry name" value="HTH_ParB/Spo0J"/>
</dbReference>
<protein>
    <recommendedName>
        <fullName evidence="5">ParB-like N-terminal domain-containing protein</fullName>
    </recommendedName>
</protein>
<dbReference type="NCBIfam" id="TIGR00180">
    <property type="entry name" value="parB_part"/>
    <property type="match status" value="1"/>
</dbReference>
<proteinExistence type="inferred from homology"/>
<dbReference type="InterPro" id="IPR003115">
    <property type="entry name" value="ParB_N"/>
</dbReference>
<dbReference type="Pfam" id="PF02195">
    <property type="entry name" value="ParB_N"/>
    <property type="match status" value="1"/>
</dbReference>
<dbReference type="SUPFAM" id="SSF110849">
    <property type="entry name" value="ParB/Sulfiredoxin"/>
    <property type="match status" value="1"/>
</dbReference>
<dbReference type="RefSeq" id="WP_064025172.1">
    <property type="nucleotide sequence ID" value="NZ_LUUK01000040.1"/>
</dbReference>
<evidence type="ECO:0000313" key="6">
    <source>
        <dbReference type="EMBL" id="OAI25174.1"/>
    </source>
</evidence>
<evidence type="ECO:0000259" key="5">
    <source>
        <dbReference type="SMART" id="SM00470"/>
    </source>
</evidence>
<dbReference type="SMART" id="SM00470">
    <property type="entry name" value="ParB"/>
    <property type="match status" value="1"/>
</dbReference>
<dbReference type="InterPro" id="IPR004437">
    <property type="entry name" value="ParB/RepB/Spo0J"/>
</dbReference>
<accession>A0A177P5J9</accession>
<dbReference type="FunFam" id="3.90.1530.30:FF:000001">
    <property type="entry name" value="Chromosome partitioning protein ParB"/>
    <property type="match status" value="1"/>
</dbReference>
<dbReference type="STRING" id="702114.A1355_19905"/>
<dbReference type="Gene3D" id="1.10.10.2830">
    <property type="match status" value="1"/>
</dbReference>
<dbReference type="CDD" id="cd16393">
    <property type="entry name" value="SPO0J_N"/>
    <property type="match status" value="1"/>
</dbReference>
<sequence length="605" mass="66339">MPPKKLNPPDLSYLPINSIAVQDGFNPRTYFDTNKMQELTDSVRVEGVLQPIVVRPQAGGRQYWVVAGERRYRAAVAAGLTEIPAVIRELDDRQARLVATVENTQRDDMSPAEEAQAARDILSDCNGDRAEAIRLLGWSHKKFEARLLLLHASEAVLQALASRQIKLGHAELLSQLPTEFQNATLPKLLEGQHSVTELKTRIGRFARLLETAIFDTADCAACHHNSQHQATLFDEHVDCGKCANPDCFMQKTQDAVEAQKYDLQTQYAAVFLDTEKPPRDYAVVMKIGRDGVGGNQFEQGCKQCAHFGVVLSTSPDSAGAITEDCCFDLACHAAKRMAYQTSHAQNRSTPANASVPATSTAATGPIKTVTQPHTATAQATPGAVAEHIERFYRTDGGQRIAESESAQRIVNSYALYRLVSSTLSREAVPNGMSYSSLLNLADFVAMMAPLSSDDAQAFHQRMLTHLLQDHEAKAPAQNRSWAKGVALLMRSIGVQSEQSFVVNRAFLEGFTKFGVEGVLREAVNGIGVTFVDYYEGLSEKHSMAGLMKRKSADILNEVFGCGYDFQGFVPARVLAFLRDDKNQPAPIHAEPANLDQPDQFTNKAA</sequence>
<keyword evidence="7" id="KW-1185">Reference proteome</keyword>
<gene>
    <name evidence="6" type="ORF">A1355_19905</name>
</gene>
<dbReference type="EMBL" id="LUUK01000040">
    <property type="protein sequence ID" value="OAI25174.1"/>
    <property type="molecule type" value="Genomic_DNA"/>
</dbReference>
<keyword evidence="2" id="KW-0159">Chromosome partition</keyword>
<dbReference type="AlphaFoldDB" id="A0A177P5J9"/>
<dbReference type="InterPro" id="IPR036086">
    <property type="entry name" value="ParB/Sulfiredoxin_sf"/>
</dbReference>
<keyword evidence="3" id="KW-0238">DNA-binding</keyword>
<dbReference type="InterPro" id="IPR050336">
    <property type="entry name" value="Chromosome_partition/occlusion"/>
</dbReference>
<dbReference type="InterPro" id="IPR022396">
    <property type="entry name" value="PRTRC_ParB"/>
</dbReference>
<evidence type="ECO:0000256" key="4">
    <source>
        <dbReference type="SAM" id="MobiDB-lite"/>
    </source>
</evidence>
<dbReference type="Proteomes" id="UP000077628">
    <property type="component" value="Unassembled WGS sequence"/>
</dbReference>
<dbReference type="OrthoDB" id="9796891at2"/>
<comment type="similarity">
    <text evidence="1">Belongs to the ParB family.</text>
</comment>
<evidence type="ECO:0000256" key="3">
    <source>
        <dbReference type="ARBA" id="ARBA00023125"/>
    </source>
</evidence>
<dbReference type="PANTHER" id="PTHR33375">
    <property type="entry name" value="CHROMOSOME-PARTITIONING PROTEIN PARB-RELATED"/>
    <property type="match status" value="1"/>
</dbReference>
<name>A0A177P5J9_9GAMM</name>
<feature type="region of interest" description="Disordered" evidence="4">
    <location>
        <begin position="586"/>
        <end position="605"/>
    </location>
</feature>
<dbReference type="GO" id="GO:0003677">
    <property type="term" value="F:DNA binding"/>
    <property type="evidence" value="ECO:0007669"/>
    <property type="project" value="UniProtKB-KW"/>
</dbReference>
<evidence type="ECO:0000256" key="1">
    <source>
        <dbReference type="ARBA" id="ARBA00006295"/>
    </source>
</evidence>
<dbReference type="Gene3D" id="3.90.1530.30">
    <property type="match status" value="1"/>
</dbReference>
<dbReference type="NCBIfam" id="TIGR03734">
    <property type="entry name" value="PRTRC_parB"/>
    <property type="match status" value="1"/>
</dbReference>
<dbReference type="Pfam" id="PF17762">
    <property type="entry name" value="HTH_ParB"/>
    <property type="match status" value="1"/>
</dbReference>
<dbReference type="GO" id="GO:0005694">
    <property type="term" value="C:chromosome"/>
    <property type="evidence" value="ECO:0007669"/>
    <property type="project" value="TreeGrafter"/>
</dbReference>
<organism evidence="6 7">
    <name type="scientific">Methylomonas koyamae</name>
    <dbReference type="NCBI Taxonomy" id="702114"/>
    <lineage>
        <taxon>Bacteria</taxon>
        <taxon>Pseudomonadati</taxon>
        <taxon>Pseudomonadota</taxon>
        <taxon>Gammaproteobacteria</taxon>
        <taxon>Methylococcales</taxon>
        <taxon>Methylococcaceae</taxon>
        <taxon>Methylomonas</taxon>
    </lineage>
</organism>
<reference evidence="7" key="1">
    <citation type="submission" date="2016-03" db="EMBL/GenBank/DDBJ databases">
        <authorList>
            <person name="Heylen K."/>
            <person name="De Vos P."/>
            <person name="Vekeman B."/>
        </authorList>
    </citation>
    <scope>NUCLEOTIDE SEQUENCE [LARGE SCALE GENOMIC DNA]</scope>
    <source>
        <strain evidence="7">R-45383</strain>
    </source>
</reference>
<evidence type="ECO:0000256" key="2">
    <source>
        <dbReference type="ARBA" id="ARBA00022829"/>
    </source>
</evidence>
<dbReference type="SUPFAM" id="SSF109709">
    <property type="entry name" value="KorB DNA-binding domain-like"/>
    <property type="match status" value="1"/>
</dbReference>
<dbReference type="PANTHER" id="PTHR33375:SF1">
    <property type="entry name" value="CHROMOSOME-PARTITIONING PROTEIN PARB-RELATED"/>
    <property type="match status" value="1"/>
</dbReference>
<dbReference type="GO" id="GO:0007059">
    <property type="term" value="P:chromosome segregation"/>
    <property type="evidence" value="ECO:0007669"/>
    <property type="project" value="UniProtKB-KW"/>
</dbReference>
<comment type="caution">
    <text evidence="6">The sequence shown here is derived from an EMBL/GenBank/DDBJ whole genome shotgun (WGS) entry which is preliminary data.</text>
</comment>
<evidence type="ECO:0000313" key="7">
    <source>
        <dbReference type="Proteomes" id="UP000077628"/>
    </source>
</evidence>